<dbReference type="OrthoDB" id="8899634at2"/>
<feature type="transmembrane region" description="Helical" evidence="1">
    <location>
        <begin position="319"/>
        <end position="339"/>
    </location>
</feature>
<name>A0A4S8F991_9BURK</name>
<accession>A0A4S8F991</accession>
<keyword evidence="3" id="KW-1185">Reference proteome</keyword>
<evidence type="ECO:0000256" key="1">
    <source>
        <dbReference type="SAM" id="Phobius"/>
    </source>
</evidence>
<keyword evidence="1" id="KW-0812">Transmembrane</keyword>
<feature type="transmembrane region" description="Helical" evidence="1">
    <location>
        <begin position="351"/>
        <end position="372"/>
    </location>
</feature>
<proteinExistence type="predicted"/>
<keyword evidence="1" id="KW-0472">Membrane</keyword>
<feature type="transmembrane region" description="Helical" evidence="1">
    <location>
        <begin position="107"/>
        <end position="127"/>
    </location>
</feature>
<sequence>MTNWPLYRVYGGPVAVSLLFAVLAWAMRFHGGYPICHNDEVNWMGIAEQLDSGVHWPVSGPAFIETVRFISANAELPHAHTLSALGIGCVFLSILLLWWGYRKLGLVSPASVLMALVLSSYFWAPLMESRPQQWGQMLVFAGIICAWQWLHRQGGWMFFLIVPVIAVLHILSHAILIFLCAVLVFVDCLERRPLGIRHVLLGVYLLISLGIYLLPHGPYAAMLMDLQQVHLKRFWATGNTVFWVLGGGAILFLLCLRYGHWRPSWNDAIAQAMLRNSTAMALSLMCIVLTALAMQAYLLPAAAWMPYKGSLLRFVFVQLGNVLFAAFFVVGIFGLVSGVRADQFDVQKARVLIVLLIGFGALSGVAIAASWWLLDTNWFLRVLNYGVFFAAIICSIGVRITMQSRPIYAIWGVLGAGVLASIIAVIRPPQLLGC</sequence>
<gene>
    <name evidence="2" type="ORF">E9531_06965</name>
</gene>
<protein>
    <submittedName>
        <fullName evidence="2">Uncharacterized protein</fullName>
    </submittedName>
</protein>
<reference evidence="2 3" key="1">
    <citation type="journal article" date="2015" name="Antonie Van Leeuwenhoek">
        <title>Lampropedia puyangensis sp. nov., isolated from symptomatic bark of Populus ? euramericana canker and emended description of Lampropedia hyalina (Ehrenberg 1832) Lee et al. 2004.</title>
        <authorList>
            <person name="Li Y."/>
            <person name="Wang T."/>
            <person name="Piao C.G."/>
            <person name="Wang L.F."/>
            <person name="Tian G.Z."/>
            <person name="Zhu T.H."/>
            <person name="Guo M.W."/>
        </authorList>
    </citation>
    <scope>NUCLEOTIDE SEQUENCE [LARGE SCALE GENOMIC DNA]</scope>
    <source>
        <strain evidence="2 3">2-bin</strain>
    </source>
</reference>
<feature type="transmembrane region" description="Helical" evidence="1">
    <location>
        <begin position="378"/>
        <end position="400"/>
    </location>
</feature>
<dbReference type="RefSeq" id="WP_136573034.1">
    <property type="nucleotide sequence ID" value="NZ_STFG01000005.1"/>
</dbReference>
<feature type="transmembrane region" description="Helical" evidence="1">
    <location>
        <begin position="234"/>
        <end position="256"/>
    </location>
</feature>
<feature type="transmembrane region" description="Helical" evidence="1">
    <location>
        <begin position="198"/>
        <end position="214"/>
    </location>
</feature>
<feature type="transmembrane region" description="Helical" evidence="1">
    <location>
        <begin position="82"/>
        <end position="101"/>
    </location>
</feature>
<organism evidence="2 3">
    <name type="scientific">Lampropedia puyangensis</name>
    <dbReference type="NCBI Taxonomy" id="1330072"/>
    <lineage>
        <taxon>Bacteria</taxon>
        <taxon>Pseudomonadati</taxon>
        <taxon>Pseudomonadota</taxon>
        <taxon>Betaproteobacteria</taxon>
        <taxon>Burkholderiales</taxon>
        <taxon>Comamonadaceae</taxon>
        <taxon>Lampropedia</taxon>
    </lineage>
</organism>
<dbReference type="AlphaFoldDB" id="A0A4S8F991"/>
<feature type="transmembrane region" description="Helical" evidence="1">
    <location>
        <begin position="407"/>
        <end position="426"/>
    </location>
</feature>
<dbReference type="Proteomes" id="UP000308917">
    <property type="component" value="Unassembled WGS sequence"/>
</dbReference>
<feature type="transmembrane region" description="Helical" evidence="1">
    <location>
        <begin position="156"/>
        <end position="186"/>
    </location>
</feature>
<evidence type="ECO:0000313" key="3">
    <source>
        <dbReference type="Proteomes" id="UP000308917"/>
    </source>
</evidence>
<dbReference type="EMBL" id="STFG01000005">
    <property type="protein sequence ID" value="THU02834.1"/>
    <property type="molecule type" value="Genomic_DNA"/>
</dbReference>
<feature type="transmembrane region" description="Helical" evidence="1">
    <location>
        <begin position="6"/>
        <end position="26"/>
    </location>
</feature>
<keyword evidence="1" id="KW-1133">Transmembrane helix</keyword>
<comment type="caution">
    <text evidence="2">The sequence shown here is derived from an EMBL/GenBank/DDBJ whole genome shotgun (WGS) entry which is preliminary data.</text>
</comment>
<evidence type="ECO:0000313" key="2">
    <source>
        <dbReference type="EMBL" id="THU02834.1"/>
    </source>
</evidence>
<feature type="transmembrane region" description="Helical" evidence="1">
    <location>
        <begin position="277"/>
        <end position="299"/>
    </location>
</feature>